<organism evidence="2 3">
    <name type="scientific">Deinococcus aquaticus</name>
    <dbReference type="NCBI Taxonomy" id="328692"/>
    <lineage>
        <taxon>Bacteria</taxon>
        <taxon>Thermotogati</taxon>
        <taxon>Deinococcota</taxon>
        <taxon>Deinococci</taxon>
        <taxon>Deinococcales</taxon>
        <taxon>Deinococcaceae</taxon>
        <taxon>Deinococcus</taxon>
    </lineage>
</organism>
<sequence length="244" mass="26319">MQLNVVFFARLKRETGVEHLSLEVAEGSDVRAVAELVEARFGISLRGCMVAVNESYASPDTVLSPGAEVAFLPPVAGGSGETPTETASAGPQVGDGPADDAQTHCEVTAVPLRLETADAFLVKPEYGAQAYFVGTVRSPNKGRTVEFIEYEGYAPMARRVMQGAADAAREQHGELRVYLQHRVGRLLPGEASILIGVASPHRRAALEACDFIIEHLKVHVPVWKHEADEDGQHWVDGQTAHETL</sequence>
<dbReference type="InterPro" id="IPR003448">
    <property type="entry name" value="Mopterin_biosynth_MoaE"/>
</dbReference>
<dbReference type="InterPro" id="IPR036563">
    <property type="entry name" value="MoaE_sf"/>
</dbReference>
<evidence type="ECO:0000313" key="2">
    <source>
        <dbReference type="EMBL" id="WDA59287.1"/>
    </source>
</evidence>
<dbReference type="SUPFAM" id="SSF54690">
    <property type="entry name" value="Molybdopterin synthase subunit MoaE"/>
    <property type="match status" value="1"/>
</dbReference>
<dbReference type="Pfam" id="PF02597">
    <property type="entry name" value="ThiS"/>
    <property type="match status" value="1"/>
</dbReference>
<reference evidence="2 3" key="1">
    <citation type="submission" date="2022-12" db="EMBL/GenBank/DDBJ databases">
        <title>Genome Sequence of Deinococcus aquaticus Type Strain PB314.</title>
        <authorList>
            <person name="Albert C."/>
            <person name="Hill J."/>
            <person name="Boren L."/>
            <person name="Scholz-Ng S."/>
            <person name="Fatema N."/>
            <person name="Grosso R."/>
            <person name="Soboslay E."/>
            <person name="Tuohy J."/>
        </authorList>
    </citation>
    <scope>NUCLEOTIDE SEQUENCE [LARGE SCALE GENOMIC DNA]</scope>
    <source>
        <strain evidence="2 3">PB-314</strain>
    </source>
</reference>
<dbReference type="RefSeq" id="WP_273989713.1">
    <property type="nucleotide sequence ID" value="NZ_BAABQT010000020.1"/>
</dbReference>
<dbReference type="EMBL" id="CP115165">
    <property type="protein sequence ID" value="WDA59287.1"/>
    <property type="molecule type" value="Genomic_DNA"/>
</dbReference>
<dbReference type="Gene3D" id="3.10.20.30">
    <property type="match status" value="1"/>
</dbReference>
<name>A0ABY7V5W9_9DEIO</name>
<dbReference type="SUPFAM" id="SSF54285">
    <property type="entry name" value="MoaD/ThiS"/>
    <property type="match status" value="1"/>
</dbReference>
<evidence type="ECO:0000256" key="1">
    <source>
        <dbReference type="SAM" id="MobiDB-lite"/>
    </source>
</evidence>
<accession>A0ABY7V5W9</accession>
<dbReference type="InterPro" id="IPR003749">
    <property type="entry name" value="ThiS/MoaD-like"/>
</dbReference>
<dbReference type="Pfam" id="PF02391">
    <property type="entry name" value="MoaE"/>
    <property type="match status" value="1"/>
</dbReference>
<dbReference type="InterPro" id="IPR012675">
    <property type="entry name" value="Beta-grasp_dom_sf"/>
</dbReference>
<dbReference type="Proteomes" id="UP001217044">
    <property type="component" value="Chromosome"/>
</dbReference>
<dbReference type="CDD" id="cd00756">
    <property type="entry name" value="MoaE"/>
    <property type="match status" value="1"/>
</dbReference>
<dbReference type="NCBIfam" id="TIGR01682">
    <property type="entry name" value="moaD"/>
    <property type="match status" value="1"/>
</dbReference>
<protein>
    <submittedName>
        <fullName evidence="2">Molybdopterin converting factor subunit 1</fullName>
    </submittedName>
</protein>
<dbReference type="InterPro" id="IPR016155">
    <property type="entry name" value="Mopterin_synth/thiamin_S_b"/>
</dbReference>
<dbReference type="Gene3D" id="3.90.1170.40">
    <property type="entry name" value="Molybdopterin biosynthesis MoaE subunit"/>
    <property type="match status" value="1"/>
</dbReference>
<gene>
    <name evidence="2" type="primary">moaD</name>
    <name evidence="2" type="ORF">M8445_03485</name>
</gene>
<feature type="region of interest" description="Disordered" evidence="1">
    <location>
        <begin position="75"/>
        <end position="100"/>
    </location>
</feature>
<proteinExistence type="predicted"/>
<dbReference type="CDD" id="cd00754">
    <property type="entry name" value="Ubl_MoaD"/>
    <property type="match status" value="1"/>
</dbReference>
<evidence type="ECO:0000313" key="3">
    <source>
        <dbReference type="Proteomes" id="UP001217044"/>
    </source>
</evidence>
<keyword evidence="3" id="KW-1185">Reference proteome</keyword>
<dbReference type="PANTHER" id="PTHR23404">
    <property type="entry name" value="MOLYBDOPTERIN SYNTHASE RELATED"/>
    <property type="match status" value="1"/>
</dbReference>